<evidence type="ECO:0000256" key="3">
    <source>
        <dbReference type="ARBA" id="ARBA00012099"/>
    </source>
</evidence>
<dbReference type="PROSITE" id="PS00445">
    <property type="entry name" value="FGGY_KINASES_2"/>
    <property type="match status" value="1"/>
</dbReference>
<protein>
    <recommendedName>
        <fullName evidence="3">glycerol kinase</fullName>
        <ecNumber evidence="3">2.7.1.30</ecNumber>
    </recommendedName>
    <alternativeName>
        <fullName evidence="9">ATP:glycerol 3-phosphotransferase</fullName>
    </alternativeName>
</protein>
<dbReference type="EC" id="2.7.1.30" evidence="3"/>
<evidence type="ECO:0000256" key="6">
    <source>
        <dbReference type="ARBA" id="ARBA00022777"/>
    </source>
</evidence>
<feature type="domain" description="Carbohydrate kinase FGGY C-terminal" evidence="13">
    <location>
        <begin position="249"/>
        <end position="435"/>
    </location>
</feature>
<dbReference type="Proteomes" id="UP000039865">
    <property type="component" value="Unassembled WGS sequence"/>
</dbReference>
<organism evidence="14 15">
    <name type="scientific">Stylonychia lemnae</name>
    <name type="common">Ciliate</name>
    <dbReference type="NCBI Taxonomy" id="5949"/>
    <lineage>
        <taxon>Eukaryota</taxon>
        <taxon>Sar</taxon>
        <taxon>Alveolata</taxon>
        <taxon>Ciliophora</taxon>
        <taxon>Intramacronucleata</taxon>
        <taxon>Spirotrichea</taxon>
        <taxon>Stichotrichia</taxon>
        <taxon>Sporadotrichida</taxon>
        <taxon>Oxytrichidae</taxon>
        <taxon>Stylonychinae</taxon>
        <taxon>Stylonychia</taxon>
    </lineage>
</organism>
<evidence type="ECO:0000313" key="14">
    <source>
        <dbReference type="EMBL" id="CDW76220.1"/>
    </source>
</evidence>
<accession>A0A078A255</accession>
<evidence type="ECO:0000256" key="8">
    <source>
        <dbReference type="ARBA" id="ARBA00022840"/>
    </source>
</evidence>
<dbReference type="Pfam" id="PF02782">
    <property type="entry name" value="FGGY_C"/>
    <property type="match status" value="1"/>
</dbReference>
<evidence type="ECO:0000256" key="2">
    <source>
        <dbReference type="ARBA" id="ARBA00009156"/>
    </source>
</evidence>
<dbReference type="InterPro" id="IPR043129">
    <property type="entry name" value="ATPase_NBD"/>
</dbReference>
<dbReference type="NCBIfam" id="NF000756">
    <property type="entry name" value="PRK00047.1"/>
    <property type="match status" value="1"/>
</dbReference>
<dbReference type="UniPathway" id="UPA00618">
    <property type="reaction ID" value="UER00672"/>
</dbReference>
<feature type="domain" description="Carbohydrate kinase FGGY N-terminal" evidence="12">
    <location>
        <begin position="8"/>
        <end position="240"/>
    </location>
</feature>
<dbReference type="OMA" id="FMLMNIG"/>
<keyword evidence="6 11" id="KW-0418">Kinase</keyword>
<evidence type="ECO:0000256" key="7">
    <source>
        <dbReference type="ARBA" id="ARBA00022798"/>
    </source>
</evidence>
<dbReference type="PROSITE" id="PS00933">
    <property type="entry name" value="FGGY_KINASES_1"/>
    <property type="match status" value="1"/>
</dbReference>
<evidence type="ECO:0000256" key="4">
    <source>
        <dbReference type="ARBA" id="ARBA00022679"/>
    </source>
</evidence>
<keyword evidence="7" id="KW-0319">Glycerol metabolism</keyword>
<keyword evidence="8" id="KW-0067">ATP-binding</keyword>
<keyword evidence="5" id="KW-0547">Nucleotide-binding</keyword>
<dbReference type="InterPro" id="IPR018483">
    <property type="entry name" value="Carb_kinase_FGGY_CS"/>
</dbReference>
<dbReference type="OrthoDB" id="5422795at2759"/>
<dbReference type="GO" id="GO:0005739">
    <property type="term" value="C:mitochondrion"/>
    <property type="evidence" value="ECO:0007669"/>
    <property type="project" value="TreeGrafter"/>
</dbReference>
<gene>
    <name evidence="14" type="primary">Contig3124.g3341</name>
    <name evidence="14" type="ORF">STYLEM_5219</name>
</gene>
<evidence type="ECO:0000259" key="12">
    <source>
        <dbReference type="Pfam" id="PF00370"/>
    </source>
</evidence>
<dbReference type="InParanoid" id="A0A078A255"/>
<dbReference type="SUPFAM" id="SSF53067">
    <property type="entry name" value="Actin-like ATPase domain"/>
    <property type="match status" value="2"/>
</dbReference>
<sequence>MESSQEQFGTTSSRVLVINHNLKVLDVEQREHQQIALHPGWNEHDPEAIYSNVVICLEEVSKRNNLSSQNVKAIGITNQRETVVAFDRETGKALYNAIVWNDKRTSDVVKQFSDKNNGNLDVYREVCGLPINTYFSAVKMRWLLDHVEAVRDAHEKGTLKLTSGKHILTDSSNASRTMLMDIHQLQWSDFMLGEFGIKKECLPEIRVSSSDNYGEISTIACVNGVQITGVIGDQQSACLGHLLKVGEVKNTYGTGCFILKNVGAKPVQSTHGLLTTLCYSLGEGQTYYALEGAVEVAGAAIQWAKSVGLLGAVKELESLCYSVDDCGDVYFVPAFNGIFSPYWRDDARGLMIGISLNTTKGHIARAILEAPCLRTAEVVTAMAKDSGYQVTKMNVDGGMSVNNFVLQSQADFTNVEIVRKKESEITGIGAAIAAGLKVGFWANIEEVEKKIEIDRSFKSDITESQRDKKLKRWQQAVERSLGFGWAETEEAVQ</sequence>
<dbReference type="Pfam" id="PF00370">
    <property type="entry name" value="FGGY_N"/>
    <property type="match status" value="1"/>
</dbReference>
<evidence type="ECO:0000313" key="15">
    <source>
        <dbReference type="Proteomes" id="UP000039865"/>
    </source>
</evidence>
<keyword evidence="15" id="KW-1185">Reference proteome</keyword>
<dbReference type="GO" id="GO:0019563">
    <property type="term" value="P:glycerol catabolic process"/>
    <property type="evidence" value="ECO:0007669"/>
    <property type="project" value="UniProtKB-UniPathway"/>
</dbReference>
<dbReference type="PIRSF" id="PIRSF000538">
    <property type="entry name" value="GlpK"/>
    <property type="match status" value="1"/>
</dbReference>
<evidence type="ECO:0000256" key="11">
    <source>
        <dbReference type="RuleBase" id="RU003733"/>
    </source>
</evidence>
<evidence type="ECO:0000256" key="5">
    <source>
        <dbReference type="ARBA" id="ARBA00022741"/>
    </source>
</evidence>
<dbReference type="GO" id="GO:0005524">
    <property type="term" value="F:ATP binding"/>
    <property type="evidence" value="ECO:0007669"/>
    <property type="project" value="UniProtKB-KW"/>
</dbReference>
<dbReference type="GO" id="GO:0006641">
    <property type="term" value="P:triglyceride metabolic process"/>
    <property type="evidence" value="ECO:0007669"/>
    <property type="project" value="TreeGrafter"/>
</dbReference>
<dbReference type="InterPro" id="IPR018485">
    <property type="entry name" value="FGGY_C"/>
</dbReference>
<dbReference type="InterPro" id="IPR018484">
    <property type="entry name" value="FGGY_N"/>
</dbReference>
<dbReference type="PANTHER" id="PTHR10196">
    <property type="entry name" value="SUGAR KINASE"/>
    <property type="match status" value="1"/>
</dbReference>
<comment type="similarity">
    <text evidence="2 11">Belongs to the FGGY kinase family.</text>
</comment>
<proteinExistence type="inferred from homology"/>
<dbReference type="Gene3D" id="3.30.420.40">
    <property type="match status" value="2"/>
</dbReference>
<dbReference type="FunFam" id="3.30.420.40:FF:000007">
    <property type="entry name" value="Glycerol kinase"/>
    <property type="match status" value="1"/>
</dbReference>
<dbReference type="FunCoup" id="A0A078A255">
    <property type="interactions" value="11"/>
</dbReference>
<dbReference type="GO" id="GO:0046167">
    <property type="term" value="P:glycerol-3-phosphate biosynthetic process"/>
    <property type="evidence" value="ECO:0007669"/>
    <property type="project" value="TreeGrafter"/>
</dbReference>
<reference evidence="14 15" key="1">
    <citation type="submission" date="2014-06" db="EMBL/GenBank/DDBJ databases">
        <authorList>
            <person name="Swart Estienne"/>
        </authorList>
    </citation>
    <scope>NUCLEOTIDE SEQUENCE [LARGE SCALE GENOMIC DNA]</scope>
    <source>
        <strain evidence="14 15">130c</strain>
    </source>
</reference>
<evidence type="ECO:0000256" key="9">
    <source>
        <dbReference type="ARBA" id="ARBA00043149"/>
    </source>
</evidence>
<dbReference type="AlphaFoldDB" id="A0A078A255"/>
<dbReference type="InterPro" id="IPR000577">
    <property type="entry name" value="Carb_kinase_FGGY"/>
</dbReference>
<dbReference type="GO" id="GO:0004370">
    <property type="term" value="F:glycerol kinase activity"/>
    <property type="evidence" value="ECO:0007669"/>
    <property type="project" value="UniProtKB-EC"/>
</dbReference>
<evidence type="ECO:0000256" key="10">
    <source>
        <dbReference type="ARBA" id="ARBA00052101"/>
    </source>
</evidence>
<comment type="pathway">
    <text evidence="1">Polyol metabolism; glycerol degradation via glycerol kinase pathway; sn-glycerol 3-phosphate from glycerol: step 1/1.</text>
</comment>
<evidence type="ECO:0000259" key="13">
    <source>
        <dbReference type="Pfam" id="PF02782"/>
    </source>
</evidence>
<name>A0A078A255_STYLE</name>
<dbReference type="EMBL" id="CCKQ01005067">
    <property type="protein sequence ID" value="CDW76220.1"/>
    <property type="molecule type" value="Genomic_DNA"/>
</dbReference>
<evidence type="ECO:0000256" key="1">
    <source>
        <dbReference type="ARBA" id="ARBA00005190"/>
    </source>
</evidence>
<keyword evidence="4 11" id="KW-0808">Transferase</keyword>
<dbReference type="PANTHER" id="PTHR10196:SF69">
    <property type="entry name" value="GLYCEROL KINASE"/>
    <property type="match status" value="1"/>
</dbReference>
<comment type="catalytic activity">
    <reaction evidence="10">
        <text>glycerol + ATP = sn-glycerol 3-phosphate + ADP + H(+)</text>
        <dbReference type="Rhea" id="RHEA:21644"/>
        <dbReference type="ChEBI" id="CHEBI:15378"/>
        <dbReference type="ChEBI" id="CHEBI:17754"/>
        <dbReference type="ChEBI" id="CHEBI:30616"/>
        <dbReference type="ChEBI" id="CHEBI:57597"/>
        <dbReference type="ChEBI" id="CHEBI:456216"/>
        <dbReference type="EC" id="2.7.1.30"/>
    </reaction>
</comment>